<keyword evidence="3" id="KW-1185">Reference proteome</keyword>
<dbReference type="Proteomes" id="UP001501009">
    <property type="component" value="Unassembled WGS sequence"/>
</dbReference>
<protein>
    <submittedName>
        <fullName evidence="2">Uncharacterized protein</fullName>
    </submittedName>
</protein>
<organism evidence="2 3">
    <name type="scientific">Streptomyces coacervatus</name>
    <dbReference type="NCBI Taxonomy" id="647381"/>
    <lineage>
        <taxon>Bacteria</taxon>
        <taxon>Bacillati</taxon>
        <taxon>Actinomycetota</taxon>
        <taxon>Actinomycetes</taxon>
        <taxon>Kitasatosporales</taxon>
        <taxon>Streptomycetaceae</taxon>
        <taxon>Streptomyces</taxon>
    </lineage>
</organism>
<feature type="region of interest" description="Disordered" evidence="1">
    <location>
        <begin position="1"/>
        <end position="59"/>
    </location>
</feature>
<proteinExistence type="predicted"/>
<dbReference type="EMBL" id="BAABDE010000017">
    <property type="protein sequence ID" value="GAA3799584.1"/>
    <property type="molecule type" value="Genomic_DNA"/>
</dbReference>
<sequence length="59" mass="5674">MIAAGFSGTSAAKEAANLSRSRNRNPSWGGRIGGTGAPGGGSAIRELTGSPLSGANAAM</sequence>
<comment type="caution">
    <text evidence="2">The sequence shown here is derived from an EMBL/GenBank/DDBJ whole genome shotgun (WGS) entry which is preliminary data.</text>
</comment>
<gene>
    <name evidence="2" type="ORF">GCM10022403_037050</name>
</gene>
<reference evidence="3" key="1">
    <citation type="journal article" date="2019" name="Int. J. Syst. Evol. Microbiol.">
        <title>The Global Catalogue of Microorganisms (GCM) 10K type strain sequencing project: providing services to taxonomists for standard genome sequencing and annotation.</title>
        <authorList>
            <consortium name="The Broad Institute Genomics Platform"/>
            <consortium name="The Broad Institute Genome Sequencing Center for Infectious Disease"/>
            <person name="Wu L."/>
            <person name="Ma J."/>
        </authorList>
    </citation>
    <scope>NUCLEOTIDE SEQUENCE [LARGE SCALE GENOMIC DNA]</scope>
    <source>
        <strain evidence="3">JCM 17138</strain>
    </source>
</reference>
<evidence type="ECO:0000256" key="1">
    <source>
        <dbReference type="SAM" id="MobiDB-lite"/>
    </source>
</evidence>
<evidence type="ECO:0000313" key="2">
    <source>
        <dbReference type="EMBL" id="GAA3799584.1"/>
    </source>
</evidence>
<evidence type="ECO:0000313" key="3">
    <source>
        <dbReference type="Proteomes" id="UP001501009"/>
    </source>
</evidence>
<name>A0ABP7HRA1_9ACTN</name>
<accession>A0ABP7HRA1</accession>
<feature type="compositionally biased region" description="Gly residues" evidence="1">
    <location>
        <begin position="30"/>
        <end position="42"/>
    </location>
</feature>